<evidence type="ECO:0000256" key="4">
    <source>
        <dbReference type="ARBA" id="ARBA00022617"/>
    </source>
</evidence>
<evidence type="ECO:0000256" key="7">
    <source>
        <dbReference type="ARBA" id="ARBA00023004"/>
    </source>
</evidence>
<dbReference type="STRING" id="685588.A0A067SR02"/>
<evidence type="ECO:0000256" key="11">
    <source>
        <dbReference type="SAM" id="Phobius"/>
    </source>
</evidence>
<dbReference type="InterPro" id="IPR036396">
    <property type="entry name" value="Cyt_P450_sf"/>
</dbReference>
<keyword evidence="4 9" id="KW-0349">Heme</keyword>
<accession>A0A067SR02</accession>
<keyword evidence="8 10" id="KW-0503">Monooxygenase</keyword>
<evidence type="ECO:0000256" key="3">
    <source>
        <dbReference type="ARBA" id="ARBA00010617"/>
    </source>
</evidence>
<comment type="similarity">
    <text evidence="3 10">Belongs to the cytochrome P450 family.</text>
</comment>
<dbReference type="PRINTS" id="PR00463">
    <property type="entry name" value="EP450I"/>
</dbReference>
<reference evidence="13" key="1">
    <citation type="journal article" date="2014" name="Proc. Natl. Acad. Sci. U.S.A.">
        <title>Extensive sampling of basidiomycete genomes demonstrates inadequacy of the white-rot/brown-rot paradigm for wood decay fungi.</title>
        <authorList>
            <person name="Riley R."/>
            <person name="Salamov A.A."/>
            <person name="Brown D.W."/>
            <person name="Nagy L.G."/>
            <person name="Floudas D."/>
            <person name="Held B.W."/>
            <person name="Levasseur A."/>
            <person name="Lombard V."/>
            <person name="Morin E."/>
            <person name="Otillar R."/>
            <person name="Lindquist E.A."/>
            <person name="Sun H."/>
            <person name="LaButti K.M."/>
            <person name="Schmutz J."/>
            <person name="Jabbour D."/>
            <person name="Luo H."/>
            <person name="Baker S.E."/>
            <person name="Pisabarro A.G."/>
            <person name="Walton J.D."/>
            <person name="Blanchette R.A."/>
            <person name="Henrissat B."/>
            <person name="Martin F."/>
            <person name="Cullen D."/>
            <person name="Hibbett D.S."/>
            <person name="Grigoriev I.V."/>
        </authorList>
    </citation>
    <scope>NUCLEOTIDE SEQUENCE [LARGE SCALE GENOMIC DNA]</scope>
    <source>
        <strain evidence="13">CBS 339.88</strain>
    </source>
</reference>
<dbReference type="EMBL" id="KL142403">
    <property type="protein sequence ID" value="KDR69223.1"/>
    <property type="molecule type" value="Genomic_DNA"/>
</dbReference>
<dbReference type="CDD" id="cd11065">
    <property type="entry name" value="CYP64-like"/>
    <property type="match status" value="1"/>
</dbReference>
<dbReference type="GO" id="GO:0004497">
    <property type="term" value="F:monooxygenase activity"/>
    <property type="evidence" value="ECO:0007669"/>
    <property type="project" value="UniProtKB-KW"/>
</dbReference>
<name>A0A067SR02_GALM3</name>
<dbReference type="SUPFAM" id="SSF48264">
    <property type="entry name" value="Cytochrome P450"/>
    <property type="match status" value="1"/>
</dbReference>
<keyword evidence="6 10" id="KW-0560">Oxidoreductase</keyword>
<dbReference type="AlphaFoldDB" id="A0A067SR02"/>
<keyword evidence="13" id="KW-1185">Reference proteome</keyword>
<sequence length="515" mass="57840">MPVLNGFSLWVFVATLAIAIVVYVKHSKRSALPYPPGPRKLPILGNLLDFPTSLEWETYARWAKKYNSNCIHLNVAGNDIVVLNSFDVAVELFEKRSSAYSSRPHLPMICDLMGWTWAMSLMPYGEVWRESRRVFTQYFQGSNASLYQAPQMEFVRKMLPRLLDAPEDFLAITRHTVGGTAVSMAYGFPIHPTDDPFINLAEQAVASAGEAAMPGAFLVDILPILKYVPEFVPGTGFQKKAREWRKLQEDLRQVPFDETIRNMALGTARPSFTSISLQNLDESADRKHQEEVIRDTAAAIFVGGADTTLAGINTLFAAMLHFPEAQRKAQEELDRVLGGRLPEFSDEADLPYISAVVKEIQRWRPTLPMAVPRCTVEDDVYEGYHIPKGSIVIPNVWAMLHDEEQYPDPYTFKPERFMKDGKLDPSVRNPAMMAFGFGRRVCPGSDLALSFLWLMVATILATFEVSKAVDDEGRPIEPSVQYQSGLVYRPIPFECTLKARSKAAEDLIRSAADSY</sequence>
<evidence type="ECO:0000256" key="2">
    <source>
        <dbReference type="ARBA" id="ARBA00005179"/>
    </source>
</evidence>
<evidence type="ECO:0000256" key="9">
    <source>
        <dbReference type="PIRSR" id="PIRSR602401-1"/>
    </source>
</evidence>
<dbReference type="InterPro" id="IPR001128">
    <property type="entry name" value="Cyt_P450"/>
</dbReference>
<keyword evidence="5 9" id="KW-0479">Metal-binding</keyword>
<comment type="pathway">
    <text evidence="2">Secondary metabolite biosynthesis.</text>
</comment>
<dbReference type="InterPro" id="IPR002401">
    <property type="entry name" value="Cyt_P450_E_grp-I"/>
</dbReference>
<protein>
    <recommendedName>
        <fullName evidence="14">Cytochrome P450</fullName>
    </recommendedName>
</protein>
<organism evidence="12 13">
    <name type="scientific">Galerina marginata (strain CBS 339.88)</name>
    <dbReference type="NCBI Taxonomy" id="685588"/>
    <lineage>
        <taxon>Eukaryota</taxon>
        <taxon>Fungi</taxon>
        <taxon>Dikarya</taxon>
        <taxon>Basidiomycota</taxon>
        <taxon>Agaricomycotina</taxon>
        <taxon>Agaricomycetes</taxon>
        <taxon>Agaricomycetidae</taxon>
        <taxon>Agaricales</taxon>
        <taxon>Agaricineae</taxon>
        <taxon>Strophariaceae</taxon>
        <taxon>Galerina</taxon>
    </lineage>
</organism>
<comment type="cofactor">
    <cofactor evidence="1 9">
        <name>heme</name>
        <dbReference type="ChEBI" id="CHEBI:30413"/>
    </cofactor>
</comment>
<evidence type="ECO:0000313" key="12">
    <source>
        <dbReference type="EMBL" id="KDR69223.1"/>
    </source>
</evidence>
<evidence type="ECO:0008006" key="14">
    <source>
        <dbReference type="Google" id="ProtNLM"/>
    </source>
</evidence>
<evidence type="ECO:0000256" key="6">
    <source>
        <dbReference type="ARBA" id="ARBA00023002"/>
    </source>
</evidence>
<evidence type="ECO:0000256" key="1">
    <source>
        <dbReference type="ARBA" id="ARBA00001971"/>
    </source>
</evidence>
<evidence type="ECO:0000256" key="8">
    <source>
        <dbReference type="ARBA" id="ARBA00023033"/>
    </source>
</evidence>
<dbReference type="Pfam" id="PF00067">
    <property type="entry name" value="p450"/>
    <property type="match status" value="1"/>
</dbReference>
<evidence type="ECO:0000256" key="5">
    <source>
        <dbReference type="ARBA" id="ARBA00022723"/>
    </source>
</evidence>
<dbReference type="PROSITE" id="PS00086">
    <property type="entry name" value="CYTOCHROME_P450"/>
    <property type="match status" value="1"/>
</dbReference>
<dbReference type="PANTHER" id="PTHR46300:SF7">
    <property type="entry name" value="P450, PUTATIVE (EUROFUNG)-RELATED"/>
    <property type="match status" value="1"/>
</dbReference>
<dbReference type="HOGENOM" id="CLU_001570_2_3_1"/>
<feature type="binding site" description="axial binding residue" evidence="9">
    <location>
        <position position="442"/>
    </location>
    <ligand>
        <name>heme</name>
        <dbReference type="ChEBI" id="CHEBI:30413"/>
    </ligand>
    <ligandPart>
        <name>Fe</name>
        <dbReference type="ChEBI" id="CHEBI:18248"/>
    </ligandPart>
</feature>
<keyword evidence="11" id="KW-0472">Membrane</keyword>
<dbReference type="GO" id="GO:0016705">
    <property type="term" value="F:oxidoreductase activity, acting on paired donors, with incorporation or reduction of molecular oxygen"/>
    <property type="evidence" value="ECO:0007669"/>
    <property type="project" value="InterPro"/>
</dbReference>
<dbReference type="InterPro" id="IPR050364">
    <property type="entry name" value="Cytochrome_P450_fung"/>
</dbReference>
<dbReference type="InterPro" id="IPR017972">
    <property type="entry name" value="Cyt_P450_CS"/>
</dbReference>
<dbReference type="Proteomes" id="UP000027222">
    <property type="component" value="Unassembled WGS sequence"/>
</dbReference>
<keyword evidence="11" id="KW-0812">Transmembrane</keyword>
<dbReference type="OrthoDB" id="2789670at2759"/>
<dbReference type="GO" id="GO:0020037">
    <property type="term" value="F:heme binding"/>
    <property type="evidence" value="ECO:0007669"/>
    <property type="project" value="InterPro"/>
</dbReference>
<dbReference type="PRINTS" id="PR00385">
    <property type="entry name" value="P450"/>
</dbReference>
<feature type="transmembrane region" description="Helical" evidence="11">
    <location>
        <begin position="6"/>
        <end position="24"/>
    </location>
</feature>
<evidence type="ECO:0000256" key="10">
    <source>
        <dbReference type="RuleBase" id="RU000461"/>
    </source>
</evidence>
<keyword evidence="11" id="KW-1133">Transmembrane helix</keyword>
<gene>
    <name evidence="12" type="ORF">GALMADRAFT_925136</name>
</gene>
<dbReference type="GO" id="GO:0005506">
    <property type="term" value="F:iron ion binding"/>
    <property type="evidence" value="ECO:0007669"/>
    <property type="project" value="InterPro"/>
</dbReference>
<evidence type="ECO:0000313" key="13">
    <source>
        <dbReference type="Proteomes" id="UP000027222"/>
    </source>
</evidence>
<dbReference type="PANTHER" id="PTHR46300">
    <property type="entry name" value="P450, PUTATIVE (EUROFUNG)-RELATED-RELATED"/>
    <property type="match status" value="1"/>
</dbReference>
<proteinExistence type="inferred from homology"/>
<dbReference type="Gene3D" id="1.10.630.10">
    <property type="entry name" value="Cytochrome P450"/>
    <property type="match status" value="1"/>
</dbReference>
<keyword evidence="7 9" id="KW-0408">Iron</keyword>